<proteinExistence type="inferred from homology"/>
<reference evidence="4 5" key="1">
    <citation type="submission" date="2018-07" db="EMBL/GenBank/DDBJ databases">
        <title>Dyella tabacisoli L4-6T, whole genome shotgun sequence.</title>
        <authorList>
            <person name="Zhou X.-K."/>
            <person name="Li W.-J."/>
            <person name="Duan Y.-Q."/>
        </authorList>
    </citation>
    <scope>NUCLEOTIDE SEQUENCE [LARGE SCALE GENOMIC DNA]</scope>
    <source>
        <strain evidence="4 5">L4-6</strain>
    </source>
</reference>
<dbReference type="Gene3D" id="3.40.30.10">
    <property type="entry name" value="Glutaredoxin"/>
    <property type="match status" value="1"/>
</dbReference>
<keyword evidence="1 4" id="KW-0413">Isomerase</keyword>
<accession>A0A369UX16</accession>
<dbReference type="Proteomes" id="UP000253782">
    <property type="component" value="Unassembled WGS sequence"/>
</dbReference>
<evidence type="ECO:0000256" key="2">
    <source>
        <dbReference type="PIRSR" id="PIRSR006386-1"/>
    </source>
</evidence>
<dbReference type="AlphaFoldDB" id="A0A369UX16"/>
<feature type="domain" description="DSBA-like thioredoxin" evidence="3">
    <location>
        <begin position="16"/>
        <end position="201"/>
    </location>
</feature>
<gene>
    <name evidence="4" type="ORF">DVJ77_04970</name>
</gene>
<dbReference type="InterPro" id="IPR014440">
    <property type="entry name" value="HCCAis_GSTk"/>
</dbReference>
<dbReference type="InterPro" id="IPR036249">
    <property type="entry name" value="Thioredoxin-like_sf"/>
</dbReference>
<dbReference type="OrthoDB" id="5244108at2"/>
<dbReference type="SUPFAM" id="SSF52833">
    <property type="entry name" value="Thioredoxin-like"/>
    <property type="match status" value="1"/>
</dbReference>
<dbReference type="GO" id="GO:1901170">
    <property type="term" value="P:naphthalene catabolic process"/>
    <property type="evidence" value="ECO:0007669"/>
    <property type="project" value="InterPro"/>
</dbReference>
<dbReference type="GO" id="GO:0006749">
    <property type="term" value="P:glutathione metabolic process"/>
    <property type="evidence" value="ECO:0007669"/>
    <property type="project" value="TreeGrafter"/>
</dbReference>
<dbReference type="GO" id="GO:0004364">
    <property type="term" value="F:glutathione transferase activity"/>
    <property type="evidence" value="ECO:0007669"/>
    <property type="project" value="TreeGrafter"/>
</dbReference>
<evidence type="ECO:0000256" key="1">
    <source>
        <dbReference type="PIRNR" id="PIRNR006386"/>
    </source>
</evidence>
<keyword evidence="5" id="KW-1185">Reference proteome</keyword>
<name>A0A369UX16_9GAMM</name>
<dbReference type="InterPro" id="IPR051924">
    <property type="entry name" value="GST_Kappa/NadH"/>
</dbReference>
<dbReference type="PIRSF" id="PIRSF006386">
    <property type="entry name" value="HCCAis_GSTk"/>
    <property type="match status" value="1"/>
</dbReference>
<dbReference type="CDD" id="cd03022">
    <property type="entry name" value="DsbA_HCCA_Iso"/>
    <property type="match status" value="1"/>
</dbReference>
<dbReference type="InterPro" id="IPR001853">
    <property type="entry name" value="DSBA-like_thioredoxin_dom"/>
</dbReference>
<feature type="active site" description="Nucleophile" evidence="2">
    <location>
        <position position="24"/>
    </location>
</feature>
<organism evidence="4 5">
    <name type="scientific">Dyella tabacisoli</name>
    <dbReference type="NCBI Taxonomy" id="2282381"/>
    <lineage>
        <taxon>Bacteria</taxon>
        <taxon>Pseudomonadati</taxon>
        <taxon>Pseudomonadota</taxon>
        <taxon>Gammaproteobacteria</taxon>
        <taxon>Lysobacterales</taxon>
        <taxon>Rhodanobacteraceae</taxon>
        <taxon>Dyella</taxon>
    </lineage>
</organism>
<dbReference type="PANTHER" id="PTHR42943:SF2">
    <property type="entry name" value="GLUTATHIONE S-TRANSFERASE KAPPA 1"/>
    <property type="match status" value="1"/>
</dbReference>
<dbReference type="InterPro" id="IPR044087">
    <property type="entry name" value="NahD-like"/>
</dbReference>
<dbReference type="Pfam" id="PF01323">
    <property type="entry name" value="DSBA"/>
    <property type="match status" value="1"/>
</dbReference>
<comment type="similarity">
    <text evidence="1">Belongs to the GST superfamily. NadH family.</text>
</comment>
<evidence type="ECO:0000313" key="4">
    <source>
        <dbReference type="EMBL" id="RDD82869.1"/>
    </source>
</evidence>
<dbReference type="PANTHER" id="PTHR42943">
    <property type="entry name" value="GLUTATHIONE S-TRANSFERASE KAPPA"/>
    <property type="match status" value="1"/>
</dbReference>
<dbReference type="EC" id="5.99.1.4" evidence="1"/>
<evidence type="ECO:0000313" key="5">
    <source>
        <dbReference type="Proteomes" id="UP000253782"/>
    </source>
</evidence>
<evidence type="ECO:0000259" key="3">
    <source>
        <dbReference type="Pfam" id="PF01323"/>
    </source>
</evidence>
<comment type="caution">
    <text evidence="4">The sequence shown here is derived from an EMBL/GenBank/DDBJ whole genome shotgun (WGS) entry which is preliminary data.</text>
</comment>
<protein>
    <recommendedName>
        <fullName evidence="1">2-hydroxychromene-2-carboxylate isomerase</fullName>
        <ecNumber evidence="1">5.99.1.4</ecNumber>
    </recommendedName>
</protein>
<dbReference type="GO" id="GO:0018845">
    <property type="term" value="F:2-hydroxychromene-2-carboxylate isomerase activity"/>
    <property type="evidence" value="ECO:0007669"/>
    <property type="project" value="UniProtKB-UniRule"/>
</dbReference>
<comment type="catalytic activity">
    <reaction evidence="1">
        <text>2-hydroxychromene-2-carboxylate = (3E)-4-(2-hydroxyphenyl)-2-oxobut-3-enoate</text>
        <dbReference type="Rhea" id="RHEA:27401"/>
        <dbReference type="ChEBI" id="CHEBI:59350"/>
        <dbReference type="ChEBI" id="CHEBI:59353"/>
        <dbReference type="EC" id="5.99.1.4"/>
    </reaction>
</comment>
<dbReference type="GO" id="GO:0004602">
    <property type="term" value="F:glutathione peroxidase activity"/>
    <property type="evidence" value="ECO:0007669"/>
    <property type="project" value="TreeGrafter"/>
</dbReference>
<dbReference type="EMBL" id="QQAH01000003">
    <property type="protein sequence ID" value="RDD82869.1"/>
    <property type="molecule type" value="Genomic_DNA"/>
</dbReference>
<sequence>MTSATPSTYSRVIPMIEFWFELGSNYSYLSVMRIEALAARHGITITWRPFLLGPIFKSFGWDSSPFVLQKAKGSYVWRDMARQCEKYGLPWTRPTQFPRRALLPMRVATLGAEQPWMGAYCKKIMQMNFVEDRDIDTLEAVSNALEQLGLPAAQIIADAQSDEQKHRLRLQTETAQARGIFGAPTFFVRDEMFWGDDRLEDALAFAASAG</sequence>